<feature type="transmembrane region" description="Helical" evidence="1">
    <location>
        <begin position="119"/>
        <end position="140"/>
    </location>
</feature>
<dbReference type="Proteomes" id="UP000305471">
    <property type="component" value="Unassembled WGS sequence"/>
</dbReference>
<protein>
    <submittedName>
        <fullName evidence="2">Uncharacterized protein</fullName>
    </submittedName>
</protein>
<reference evidence="2 3" key="1">
    <citation type="submission" date="2019-04" db="EMBL/GenBank/DDBJ databases">
        <title>Alteromonas portus sp. nov., an alginate lyase-excreting marine bacterium.</title>
        <authorList>
            <person name="Huang H."/>
            <person name="Mo K."/>
            <person name="Bao S."/>
        </authorList>
    </citation>
    <scope>NUCLEOTIDE SEQUENCE [LARGE SCALE GENOMIC DNA]</scope>
    <source>
        <strain evidence="2 3">HB161718</strain>
    </source>
</reference>
<accession>A0A4U0Z8U4</accession>
<name>A0A4U0Z8U4_9ALTE</name>
<evidence type="ECO:0000313" key="3">
    <source>
        <dbReference type="Proteomes" id="UP000305471"/>
    </source>
</evidence>
<gene>
    <name evidence="2" type="ORF">E5672_17755</name>
</gene>
<keyword evidence="1" id="KW-1133">Transmembrane helix</keyword>
<dbReference type="AlphaFoldDB" id="A0A4U0Z8U4"/>
<keyword evidence="3" id="KW-1185">Reference proteome</keyword>
<evidence type="ECO:0000256" key="1">
    <source>
        <dbReference type="SAM" id="Phobius"/>
    </source>
</evidence>
<keyword evidence="1" id="KW-0812">Transmembrane</keyword>
<feature type="transmembrane region" description="Helical" evidence="1">
    <location>
        <begin position="81"/>
        <end position="99"/>
    </location>
</feature>
<comment type="caution">
    <text evidence="2">The sequence shown here is derived from an EMBL/GenBank/DDBJ whole genome shotgun (WGS) entry which is preliminary data.</text>
</comment>
<dbReference type="EMBL" id="SWCO01000011">
    <property type="protein sequence ID" value="TKB01074.1"/>
    <property type="molecule type" value="Genomic_DNA"/>
</dbReference>
<feature type="transmembrane region" description="Helical" evidence="1">
    <location>
        <begin position="50"/>
        <end position="69"/>
    </location>
</feature>
<evidence type="ECO:0000313" key="2">
    <source>
        <dbReference type="EMBL" id="TKB01074.1"/>
    </source>
</evidence>
<dbReference type="RefSeq" id="WP_136783454.1">
    <property type="nucleotide sequence ID" value="NZ_SWCO01000011.1"/>
</dbReference>
<keyword evidence="1" id="KW-0472">Membrane</keyword>
<organism evidence="2 3">
    <name type="scientific">Alteromonas portus</name>
    <dbReference type="NCBI Taxonomy" id="2565549"/>
    <lineage>
        <taxon>Bacteria</taxon>
        <taxon>Pseudomonadati</taxon>
        <taxon>Pseudomonadota</taxon>
        <taxon>Gammaproteobacteria</taxon>
        <taxon>Alteromonadales</taxon>
        <taxon>Alteromonadaceae</taxon>
        <taxon>Alteromonas/Salinimonas group</taxon>
        <taxon>Alteromonas</taxon>
    </lineage>
</organism>
<dbReference type="OrthoDB" id="6336303at2"/>
<proteinExistence type="predicted"/>
<sequence>MKSFFWFTLVLLCLLANEYLSKFLLAVFVGHLDFNSAVERTFQYSTIDSYLFSAGFRAIPFIVLGLFAAISKLSLTAFGRVGIWIIMLLNTSFILHGYWGMQHSLFTDAHTSSTSALALIWIPIWASFLTIIGCMVLVVISKISRSFHTRV</sequence>